<evidence type="ECO:0000256" key="1">
    <source>
        <dbReference type="SAM" id="MobiDB-lite"/>
    </source>
</evidence>
<accession>A0A4P6P293</accession>
<organism evidence="3 4">
    <name type="scientific">Litorilituus sediminis</name>
    <dbReference type="NCBI Taxonomy" id="718192"/>
    <lineage>
        <taxon>Bacteria</taxon>
        <taxon>Pseudomonadati</taxon>
        <taxon>Pseudomonadota</taxon>
        <taxon>Gammaproteobacteria</taxon>
        <taxon>Alteromonadales</taxon>
        <taxon>Colwelliaceae</taxon>
        <taxon>Litorilituus</taxon>
    </lineage>
</organism>
<keyword evidence="2" id="KW-0732">Signal</keyword>
<feature type="chain" id="PRO_5020921077" description="Extensin" evidence="2">
    <location>
        <begin position="23"/>
        <end position="146"/>
    </location>
</feature>
<proteinExistence type="predicted"/>
<sequence length="146" mass="15613">MTKSKVALSLVAVAALAGIAYSQLMQQEDKPATAKKSEAVPVSIPAPSSTKANAPAATKTVSNTSATHVHHISQDELPKPAESAEKQQSPTRSSLTARQQDLPKDHRQDHNHARPHGHEEHTNSIQPRRPPGEPKKPLPSDNAPKG</sequence>
<feature type="compositionally biased region" description="Polar residues" evidence="1">
    <location>
        <begin position="86"/>
        <end position="99"/>
    </location>
</feature>
<evidence type="ECO:0000256" key="2">
    <source>
        <dbReference type="SAM" id="SignalP"/>
    </source>
</evidence>
<name>A0A4P6P293_9GAMM</name>
<evidence type="ECO:0000313" key="4">
    <source>
        <dbReference type="Proteomes" id="UP000290244"/>
    </source>
</evidence>
<reference evidence="3 4" key="1">
    <citation type="submission" date="2018-12" db="EMBL/GenBank/DDBJ databases">
        <title>Complete genome of Litorilituus sediminis.</title>
        <authorList>
            <person name="Liu A."/>
            <person name="Rong J."/>
        </authorList>
    </citation>
    <scope>NUCLEOTIDE SEQUENCE [LARGE SCALE GENOMIC DNA]</scope>
    <source>
        <strain evidence="3 4">JCM 17549</strain>
    </source>
</reference>
<keyword evidence="4" id="KW-1185">Reference proteome</keyword>
<feature type="compositionally biased region" description="Basic and acidic residues" evidence="1">
    <location>
        <begin position="27"/>
        <end position="38"/>
    </location>
</feature>
<feature type="region of interest" description="Disordered" evidence="1">
    <location>
        <begin position="26"/>
        <end position="146"/>
    </location>
</feature>
<dbReference type="EMBL" id="CP034759">
    <property type="protein sequence ID" value="QBG35526.1"/>
    <property type="molecule type" value="Genomic_DNA"/>
</dbReference>
<feature type="compositionally biased region" description="Basic and acidic residues" evidence="1">
    <location>
        <begin position="101"/>
        <end position="122"/>
    </location>
</feature>
<evidence type="ECO:0000313" key="3">
    <source>
        <dbReference type="EMBL" id="QBG35526.1"/>
    </source>
</evidence>
<feature type="signal peptide" evidence="2">
    <location>
        <begin position="1"/>
        <end position="22"/>
    </location>
</feature>
<protein>
    <recommendedName>
        <fullName evidence="5">Extensin</fullName>
    </recommendedName>
</protein>
<dbReference type="RefSeq" id="WP_130600788.1">
    <property type="nucleotide sequence ID" value="NZ_CP034759.1"/>
</dbReference>
<feature type="compositionally biased region" description="Basic and acidic residues" evidence="1">
    <location>
        <begin position="72"/>
        <end position="85"/>
    </location>
</feature>
<dbReference type="KEGG" id="lsd:EMK97_07255"/>
<evidence type="ECO:0008006" key="5">
    <source>
        <dbReference type="Google" id="ProtNLM"/>
    </source>
</evidence>
<dbReference type="AlphaFoldDB" id="A0A4P6P293"/>
<dbReference type="Proteomes" id="UP000290244">
    <property type="component" value="Chromosome"/>
</dbReference>
<gene>
    <name evidence="3" type="ORF">EMK97_07255</name>
</gene>